<dbReference type="GO" id="GO:0005886">
    <property type="term" value="C:plasma membrane"/>
    <property type="evidence" value="ECO:0007669"/>
    <property type="project" value="UniProtKB-SubCell"/>
</dbReference>
<dbReference type="InterPro" id="IPR003810">
    <property type="entry name" value="Mntp/YtaF"/>
</dbReference>
<evidence type="ECO:0000256" key="1">
    <source>
        <dbReference type="ARBA" id="ARBA00022448"/>
    </source>
</evidence>
<evidence type="ECO:0000256" key="5">
    <source>
        <dbReference type="ARBA" id="ARBA00023065"/>
    </source>
</evidence>
<feature type="transmembrane region" description="Helical" evidence="8">
    <location>
        <begin position="105"/>
        <end position="127"/>
    </location>
</feature>
<evidence type="ECO:0000256" key="8">
    <source>
        <dbReference type="HAMAP-Rule" id="MF_01521"/>
    </source>
</evidence>
<dbReference type="AlphaFoldDB" id="A0AB39HR16"/>
<feature type="transmembrane region" description="Helical" evidence="8">
    <location>
        <begin position="165"/>
        <end position="183"/>
    </location>
</feature>
<keyword evidence="7 8" id="KW-0464">Manganese</keyword>
<feature type="transmembrane region" description="Helical" evidence="8">
    <location>
        <begin position="12"/>
        <end position="30"/>
    </location>
</feature>
<keyword evidence="4 8" id="KW-1133">Transmembrane helix</keyword>
<dbReference type="HAMAP" id="MF_01521">
    <property type="entry name" value="MntP_pump"/>
    <property type="match status" value="1"/>
</dbReference>
<proteinExistence type="inferred from homology"/>
<name>A0AB39HR16_9BACI</name>
<evidence type="ECO:0000256" key="7">
    <source>
        <dbReference type="ARBA" id="ARBA00023211"/>
    </source>
</evidence>
<dbReference type="InterPro" id="IPR022929">
    <property type="entry name" value="Put_MntP"/>
</dbReference>
<protein>
    <recommendedName>
        <fullName evidence="8">Putative manganese efflux pump MntP</fullName>
    </recommendedName>
</protein>
<comment type="subcellular location">
    <subcellularLocation>
        <location evidence="8">Cell membrane</location>
        <topology evidence="8">Multi-pass membrane protein</topology>
    </subcellularLocation>
</comment>
<dbReference type="PANTHER" id="PTHR35529:SF1">
    <property type="entry name" value="MANGANESE EFFLUX PUMP MNTP-RELATED"/>
    <property type="match status" value="1"/>
</dbReference>
<evidence type="ECO:0000256" key="2">
    <source>
        <dbReference type="ARBA" id="ARBA00022475"/>
    </source>
</evidence>
<dbReference type="GO" id="GO:0005384">
    <property type="term" value="F:manganese ion transmembrane transporter activity"/>
    <property type="evidence" value="ECO:0007669"/>
    <property type="project" value="UniProtKB-UniRule"/>
</dbReference>
<sequence>MFEQYLGENTSLWVIAIALSLDVFSISLGFGMQVLRRKRICWIGIVFGLFHMILLLLGIVIGQLLLNYIGKIPELISGIILFIIGAQMVFGSLQYKERTQQALYGWKLFLLSFSVSIDSFTVGISLGLTGMHTFLACIVLGIVSTLLAWAGMLIGRKVYHYIGRYSEAIGGAILSLLGILIIFG</sequence>
<keyword evidence="6 8" id="KW-0472">Membrane</keyword>
<dbReference type="PANTHER" id="PTHR35529">
    <property type="entry name" value="MANGANESE EFFLUX PUMP MNTP-RELATED"/>
    <property type="match status" value="1"/>
</dbReference>
<feature type="transmembrane region" description="Helical" evidence="8">
    <location>
        <begin position="42"/>
        <end position="69"/>
    </location>
</feature>
<accession>A0AB39HR16</accession>
<keyword evidence="1 8" id="KW-0813">Transport</keyword>
<reference evidence="9" key="1">
    <citation type="submission" date="2024-07" db="EMBL/GenBank/DDBJ databases">
        <title>Halotolerant mesophilic bacterium Ornithinibacillus sp. 4-3, sp. nov., isolated from soil.</title>
        <authorList>
            <person name="Sidarenka A.V."/>
            <person name="Guliayeva D.E."/>
            <person name="Leanovich S.I."/>
            <person name="Hileuskaya K.S."/>
            <person name="Akhremchuk A.E."/>
            <person name="Sikolenko M.A."/>
            <person name="Valentovich L.N."/>
        </authorList>
    </citation>
    <scope>NUCLEOTIDE SEQUENCE</scope>
    <source>
        <strain evidence="9">4-3</strain>
    </source>
</reference>
<comment type="function">
    <text evidence="8">Probably functions as a manganese efflux pump.</text>
</comment>
<evidence type="ECO:0000313" key="9">
    <source>
        <dbReference type="EMBL" id="XDK32666.1"/>
    </source>
</evidence>
<comment type="similarity">
    <text evidence="8">Belongs to the MntP (TC 9.B.29) family.</text>
</comment>
<keyword evidence="2 8" id="KW-1003">Cell membrane</keyword>
<keyword evidence="3 8" id="KW-0812">Transmembrane</keyword>
<evidence type="ECO:0000256" key="6">
    <source>
        <dbReference type="ARBA" id="ARBA00023136"/>
    </source>
</evidence>
<feature type="transmembrane region" description="Helical" evidence="8">
    <location>
        <begin position="75"/>
        <end position="93"/>
    </location>
</feature>
<evidence type="ECO:0000256" key="4">
    <source>
        <dbReference type="ARBA" id="ARBA00022989"/>
    </source>
</evidence>
<organism evidence="9">
    <name type="scientific">Ornithinibacillus sp. 4-3</name>
    <dbReference type="NCBI Taxonomy" id="3231488"/>
    <lineage>
        <taxon>Bacteria</taxon>
        <taxon>Bacillati</taxon>
        <taxon>Bacillota</taxon>
        <taxon>Bacilli</taxon>
        <taxon>Bacillales</taxon>
        <taxon>Bacillaceae</taxon>
        <taxon>Ornithinibacillus</taxon>
    </lineage>
</organism>
<dbReference type="EMBL" id="CP162599">
    <property type="protein sequence ID" value="XDK32666.1"/>
    <property type="molecule type" value="Genomic_DNA"/>
</dbReference>
<gene>
    <name evidence="8" type="primary">mntP</name>
    <name evidence="9" type="ORF">AB4Y30_16910</name>
</gene>
<dbReference type="RefSeq" id="WP_368653354.1">
    <property type="nucleotide sequence ID" value="NZ_CP162599.1"/>
</dbReference>
<keyword evidence="5 8" id="KW-0406">Ion transport</keyword>
<dbReference type="Pfam" id="PF02659">
    <property type="entry name" value="Mntp"/>
    <property type="match status" value="1"/>
</dbReference>
<evidence type="ECO:0000256" key="3">
    <source>
        <dbReference type="ARBA" id="ARBA00022692"/>
    </source>
</evidence>
<feature type="transmembrane region" description="Helical" evidence="8">
    <location>
        <begin position="133"/>
        <end position="153"/>
    </location>
</feature>